<dbReference type="InterPro" id="IPR035965">
    <property type="entry name" value="PAS-like_dom_sf"/>
</dbReference>
<feature type="domain" description="PAS" evidence="10">
    <location>
        <begin position="180"/>
        <end position="250"/>
    </location>
</feature>
<keyword evidence="8" id="KW-1133">Transmembrane helix</keyword>
<dbReference type="Gene3D" id="3.20.20.450">
    <property type="entry name" value="EAL domain"/>
    <property type="match status" value="1"/>
</dbReference>
<dbReference type="FunFam" id="3.30.70.270:FF:000001">
    <property type="entry name" value="Diguanylate cyclase domain protein"/>
    <property type="match status" value="1"/>
</dbReference>
<evidence type="ECO:0000256" key="2">
    <source>
        <dbReference type="ARBA" id="ARBA00022475"/>
    </source>
</evidence>
<dbReference type="Gene3D" id="3.30.70.270">
    <property type="match status" value="1"/>
</dbReference>
<dbReference type="PROSITE" id="PS50887">
    <property type="entry name" value="GGDEF"/>
    <property type="match status" value="1"/>
</dbReference>
<feature type="domain" description="PAS" evidence="10">
    <location>
        <begin position="436"/>
        <end position="508"/>
    </location>
</feature>
<accession>A0AAU7CLF8</accession>
<evidence type="ECO:0000256" key="5">
    <source>
        <dbReference type="ARBA" id="ARBA00022692"/>
    </source>
</evidence>
<dbReference type="SMART" id="SM00052">
    <property type="entry name" value="EAL"/>
    <property type="match status" value="1"/>
</dbReference>
<dbReference type="InterPro" id="IPR043128">
    <property type="entry name" value="Rev_trsase/Diguanyl_cyclase"/>
</dbReference>
<dbReference type="NCBIfam" id="TIGR00229">
    <property type="entry name" value="sensory_box"/>
    <property type="match status" value="3"/>
</dbReference>
<dbReference type="PROSITE" id="PS50112">
    <property type="entry name" value="PAS"/>
    <property type="match status" value="3"/>
</dbReference>
<dbReference type="CDD" id="cd00130">
    <property type="entry name" value="PAS"/>
    <property type="match status" value="3"/>
</dbReference>
<sequence>MVEALNSRGESAWHEVPRRLGVPENTLEPAFDRLARLAVAVLESSTALIWLVDGDRLFIKRDLRPGEPSDSASRMQSCRRLCQYIFDCGSPLIVNDPRVHPPVAEILAEVASGGACLGVPLIDGKGQRVGVLCVNGESPRSWGPAEVEILKDLAAFAMTEIELRADAIRRAQSEEALLASERRYRLQAENSNDMIARYDPHGVFLDASPACHRLLGYEPSELIGRPIYDLIHPEDLTAVAGAGEALMASPEVQLATCRLRHKDGRYLWVEGATRFVRDPHSGAILEVHGASRDVTERVRAEAALRLSEERYHLATLATNDAIRDWDLRTDVVWWNESVTRLFGHNLDEMGHEAARWYELLHPDDRERVAASVHTAIAEGAETWTTEYRFRRKDGSFASVIDRGVMQRDEQGVPTRMIGSMMDLTRVERAEAALLENRERLVAALHASGAGTFRWDVRTGSVKWDEQLDRLFGLPAGRTVRSRDEFIELIHPEDRAAIVRLCELSVSEGLDFTMEFRVVWPDGSIHWLDDRGKIVPDEEGKPLYMTGACVDITERKRADEHLAHQASHDALTALPNRTMLLAHLERCIASTCEGETPFALLVLDLDRFKEINDTFGHHYGDAILRQLSPLLLGSVRAYDMVARLGGDEFGILLPGTDELQAIEVADRILAGLVPPIVLDGQSFDVGVSIGIALHPEHGLDAVTLLKHADVAMYSAKRARAGRAIYTRGRDEHTPRRLRLVGELRRAIDGGQLRLYYQPTVDLRSMMPVGAEALVRWQHPRDGLLGPDEFVPIAEETGLIRPLGLWALREALYQRRAWRGKASDLRVSVNLSPENLQDDQLGDTIDRLLDEFEVPSRRLTVEVTEGAMMADPARAKAVLARLHRAGVLISIDDFGTGYSSLAYLKDMPADEVKVDRTFVRDMAVNKRDACIVRSVIELGHNLGLRVVAEGVEDRVTLDLLASWGCDLAQGFFLGHPLPAGELPAWLAVWEERHIESIGGCRPFGSEGVLLSTGHHLNLQGTSIAKPVAS</sequence>
<dbReference type="SUPFAM" id="SSF141868">
    <property type="entry name" value="EAL domain-like"/>
    <property type="match status" value="1"/>
</dbReference>
<evidence type="ECO:0000256" key="4">
    <source>
        <dbReference type="ARBA" id="ARBA00022679"/>
    </source>
</evidence>
<evidence type="ECO:0000256" key="6">
    <source>
        <dbReference type="ARBA" id="ARBA00022737"/>
    </source>
</evidence>
<keyword evidence="4" id="KW-0808">Transferase</keyword>
<keyword evidence="2" id="KW-1003">Cell membrane</keyword>
<dbReference type="Pfam" id="PF08447">
    <property type="entry name" value="PAS_3"/>
    <property type="match status" value="3"/>
</dbReference>
<evidence type="ECO:0000259" key="10">
    <source>
        <dbReference type="PROSITE" id="PS50112"/>
    </source>
</evidence>
<feature type="domain" description="GGDEF" evidence="13">
    <location>
        <begin position="595"/>
        <end position="729"/>
    </location>
</feature>
<dbReference type="InterPro" id="IPR029016">
    <property type="entry name" value="GAF-like_dom_sf"/>
</dbReference>
<evidence type="ECO:0000259" key="13">
    <source>
        <dbReference type="PROSITE" id="PS50887"/>
    </source>
</evidence>
<evidence type="ECO:0000313" key="14">
    <source>
        <dbReference type="EMBL" id="XBH06278.1"/>
    </source>
</evidence>
<feature type="domain" description="PAC" evidence="11">
    <location>
        <begin position="511"/>
        <end position="563"/>
    </location>
</feature>
<evidence type="ECO:0000259" key="11">
    <source>
        <dbReference type="PROSITE" id="PS50113"/>
    </source>
</evidence>
<gene>
    <name evidence="14" type="ORF">V5E97_09635</name>
</gene>
<feature type="domain" description="PAS" evidence="10">
    <location>
        <begin position="307"/>
        <end position="379"/>
    </location>
</feature>
<keyword evidence="9" id="KW-0472">Membrane</keyword>
<dbReference type="PROSITE" id="PS50113">
    <property type="entry name" value="PAC"/>
    <property type="match status" value="3"/>
</dbReference>
<dbReference type="Pfam" id="PF01590">
    <property type="entry name" value="GAF"/>
    <property type="match status" value="1"/>
</dbReference>
<dbReference type="RefSeq" id="WP_406699128.1">
    <property type="nucleotide sequence ID" value="NZ_CP155447.1"/>
</dbReference>
<dbReference type="NCBIfam" id="TIGR00254">
    <property type="entry name" value="GGDEF"/>
    <property type="match status" value="1"/>
</dbReference>
<dbReference type="Gene3D" id="3.30.450.20">
    <property type="entry name" value="PAS domain"/>
    <property type="match status" value="3"/>
</dbReference>
<feature type="domain" description="PAC" evidence="11">
    <location>
        <begin position="383"/>
        <end position="435"/>
    </location>
</feature>
<protein>
    <submittedName>
        <fullName evidence="14">EAL domain-containing protein</fullName>
    </submittedName>
</protein>
<dbReference type="Pfam" id="PF00563">
    <property type="entry name" value="EAL"/>
    <property type="match status" value="1"/>
</dbReference>
<dbReference type="InterPro" id="IPR029787">
    <property type="entry name" value="Nucleotide_cyclase"/>
</dbReference>
<keyword evidence="7" id="KW-0547">Nucleotide-binding</keyword>
<evidence type="ECO:0000256" key="1">
    <source>
        <dbReference type="ARBA" id="ARBA00004429"/>
    </source>
</evidence>
<dbReference type="SUPFAM" id="SSF55073">
    <property type="entry name" value="Nucleotide cyclase"/>
    <property type="match status" value="1"/>
</dbReference>
<evidence type="ECO:0000256" key="8">
    <source>
        <dbReference type="ARBA" id="ARBA00022989"/>
    </source>
</evidence>
<dbReference type="PANTHER" id="PTHR44757">
    <property type="entry name" value="DIGUANYLATE CYCLASE DGCP"/>
    <property type="match status" value="1"/>
</dbReference>
<keyword evidence="5" id="KW-0812">Transmembrane</keyword>
<dbReference type="SMART" id="SM00086">
    <property type="entry name" value="PAC"/>
    <property type="match status" value="3"/>
</dbReference>
<evidence type="ECO:0000259" key="12">
    <source>
        <dbReference type="PROSITE" id="PS50883"/>
    </source>
</evidence>
<organism evidence="14">
    <name type="scientific">Singulisphaera sp. Ch08</name>
    <dbReference type="NCBI Taxonomy" id="3120278"/>
    <lineage>
        <taxon>Bacteria</taxon>
        <taxon>Pseudomonadati</taxon>
        <taxon>Planctomycetota</taxon>
        <taxon>Planctomycetia</taxon>
        <taxon>Isosphaerales</taxon>
        <taxon>Isosphaeraceae</taxon>
        <taxon>Singulisphaera</taxon>
    </lineage>
</organism>
<dbReference type="InterPro" id="IPR052155">
    <property type="entry name" value="Biofilm_reg_signaling"/>
</dbReference>
<dbReference type="InterPro" id="IPR000160">
    <property type="entry name" value="GGDEF_dom"/>
</dbReference>
<dbReference type="InterPro" id="IPR000700">
    <property type="entry name" value="PAS-assoc_C"/>
</dbReference>
<keyword evidence="6" id="KW-0677">Repeat</keyword>
<dbReference type="CDD" id="cd01949">
    <property type="entry name" value="GGDEF"/>
    <property type="match status" value="1"/>
</dbReference>
<dbReference type="FunFam" id="2.10.70.100:FF:000001">
    <property type="entry name" value="Sensory transduction histidine kinase"/>
    <property type="match status" value="1"/>
</dbReference>
<reference evidence="14" key="1">
    <citation type="submission" date="2024-05" db="EMBL/GenBank/DDBJ databases">
        <title>Planctomycetes of the genus Singulisphaera possess chitinolytic capabilities.</title>
        <authorList>
            <person name="Ivanova A."/>
        </authorList>
    </citation>
    <scope>NUCLEOTIDE SEQUENCE</scope>
    <source>
        <strain evidence="14">Ch08T</strain>
    </source>
</reference>
<dbReference type="SUPFAM" id="SSF55781">
    <property type="entry name" value="GAF domain-like"/>
    <property type="match status" value="1"/>
</dbReference>
<dbReference type="SMART" id="SM00267">
    <property type="entry name" value="GGDEF"/>
    <property type="match status" value="1"/>
</dbReference>
<dbReference type="SUPFAM" id="SSF55785">
    <property type="entry name" value="PYP-like sensor domain (PAS domain)"/>
    <property type="match status" value="3"/>
</dbReference>
<dbReference type="CDD" id="cd01948">
    <property type="entry name" value="EAL"/>
    <property type="match status" value="1"/>
</dbReference>
<dbReference type="InterPro" id="IPR035919">
    <property type="entry name" value="EAL_sf"/>
</dbReference>
<dbReference type="InterPro" id="IPR001633">
    <property type="entry name" value="EAL_dom"/>
</dbReference>
<dbReference type="InterPro" id="IPR013655">
    <property type="entry name" value="PAS_fold_3"/>
</dbReference>
<dbReference type="GO" id="GO:0016740">
    <property type="term" value="F:transferase activity"/>
    <property type="evidence" value="ECO:0007669"/>
    <property type="project" value="UniProtKB-KW"/>
</dbReference>
<dbReference type="Pfam" id="PF00990">
    <property type="entry name" value="GGDEF"/>
    <property type="match status" value="1"/>
</dbReference>
<dbReference type="PROSITE" id="PS50883">
    <property type="entry name" value="EAL"/>
    <property type="match status" value="1"/>
</dbReference>
<dbReference type="InterPro" id="IPR003018">
    <property type="entry name" value="GAF"/>
</dbReference>
<comment type="subcellular location">
    <subcellularLocation>
        <location evidence="1">Cell inner membrane</location>
        <topology evidence="1">Multi-pass membrane protein</topology>
    </subcellularLocation>
</comment>
<dbReference type="InterPro" id="IPR001610">
    <property type="entry name" value="PAC"/>
</dbReference>
<dbReference type="EMBL" id="CP155447">
    <property type="protein sequence ID" value="XBH06278.1"/>
    <property type="molecule type" value="Genomic_DNA"/>
</dbReference>
<dbReference type="GO" id="GO:0005886">
    <property type="term" value="C:plasma membrane"/>
    <property type="evidence" value="ECO:0007669"/>
    <property type="project" value="UniProtKB-SubCell"/>
</dbReference>
<dbReference type="AlphaFoldDB" id="A0AAU7CLF8"/>
<evidence type="ECO:0000256" key="7">
    <source>
        <dbReference type="ARBA" id="ARBA00022741"/>
    </source>
</evidence>
<name>A0AAU7CLF8_9BACT</name>
<proteinExistence type="predicted"/>
<dbReference type="GO" id="GO:0000166">
    <property type="term" value="F:nucleotide binding"/>
    <property type="evidence" value="ECO:0007669"/>
    <property type="project" value="UniProtKB-KW"/>
</dbReference>
<evidence type="ECO:0000256" key="3">
    <source>
        <dbReference type="ARBA" id="ARBA00022519"/>
    </source>
</evidence>
<feature type="domain" description="EAL" evidence="12">
    <location>
        <begin position="735"/>
        <end position="988"/>
    </location>
</feature>
<dbReference type="SMART" id="SM00091">
    <property type="entry name" value="PAS"/>
    <property type="match status" value="3"/>
</dbReference>
<dbReference type="Gene3D" id="2.10.70.100">
    <property type="match status" value="1"/>
</dbReference>
<keyword evidence="3" id="KW-0997">Cell inner membrane</keyword>
<dbReference type="InterPro" id="IPR000014">
    <property type="entry name" value="PAS"/>
</dbReference>
<dbReference type="Gene3D" id="3.30.450.40">
    <property type="match status" value="1"/>
</dbReference>
<dbReference type="PANTHER" id="PTHR44757:SF2">
    <property type="entry name" value="BIOFILM ARCHITECTURE MAINTENANCE PROTEIN MBAA"/>
    <property type="match status" value="1"/>
</dbReference>
<dbReference type="SMART" id="SM00065">
    <property type="entry name" value="GAF"/>
    <property type="match status" value="1"/>
</dbReference>
<feature type="domain" description="PAC" evidence="11">
    <location>
        <begin position="253"/>
        <end position="306"/>
    </location>
</feature>
<evidence type="ECO:0000256" key="9">
    <source>
        <dbReference type="ARBA" id="ARBA00023136"/>
    </source>
</evidence>